<reference evidence="1 2" key="1">
    <citation type="submission" date="2015-01" db="EMBL/GenBank/DDBJ databases">
        <title>Evolution of Trichinella species and genotypes.</title>
        <authorList>
            <person name="Korhonen P.K."/>
            <person name="Edoardo P."/>
            <person name="Giuseppe L.R."/>
            <person name="Gasser R.B."/>
        </authorList>
    </citation>
    <scope>NUCLEOTIDE SEQUENCE [LARGE SCALE GENOMIC DNA]</scope>
    <source>
        <strain evidence="1">ISS37</strain>
    </source>
</reference>
<protein>
    <submittedName>
        <fullName evidence="1">Uncharacterized protein</fullName>
    </submittedName>
</protein>
<comment type="caution">
    <text evidence="1">The sequence shown here is derived from an EMBL/GenBank/DDBJ whole genome shotgun (WGS) entry which is preliminary data.</text>
</comment>
<gene>
    <name evidence="1" type="ORF">T07_871</name>
</gene>
<name>A0A0V0RHT7_9BILA</name>
<dbReference type="AlphaFoldDB" id="A0A0V0RHT7"/>
<dbReference type="EMBL" id="JYDL01000182">
    <property type="protein sequence ID" value="KRX13813.1"/>
    <property type="molecule type" value="Genomic_DNA"/>
</dbReference>
<proteinExistence type="predicted"/>
<sequence length="78" mass="8616">MTTCPVGLPMLLNHPFDDDAFNNFQGRAAEKLYRLGRVHVSLPHFGKLFIVDCQRQFCLPVVSTTTTTTTTTATTTVA</sequence>
<keyword evidence="2" id="KW-1185">Reference proteome</keyword>
<evidence type="ECO:0000313" key="2">
    <source>
        <dbReference type="Proteomes" id="UP000054630"/>
    </source>
</evidence>
<dbReference type="Proteomes" id="UP000054630">
    <property type="component" value="Unassembled WGS sequence"/>
</dbReference>
<organism evidence="1 2">
    <name type="scientific">Trichinella nelsoni</name>
    <dbReference type="NCBI Taxonomy" id="6336"/>
    <lineage>
        <taxon>Eukaryota</taxon>
        <taxon>Metazoa</taxon>
        <taxon>Ecdysozoa</taxon>
        <taxon>Nematoda</taxon>
        <taxon>Enoplea</taxon>
        <taxon>Dorylaimia</taxon>
        <taxon>Trichinellida</taxon>
        <taxon>Trichinellidae</taxon>
        <taxon>Trichinella</taxon>
    </lineage>
</organism>
<evidence type="ECO:0000313" key="1">
    <source>
        <dbReference type="EMBL" id="KRX13813.1"/>
    </source>
</evidence>
<accession>A0A0V0RHT7</accession>